<protein>
    <submittedName>
        <fullName evidence="1">Uncharacterized protein</fullName>
    </submittedName>
</protein>
<organism evidence="1 2">
    <name type="scientific">Glossina austeni</name>
    <name type="common">Savannah tsetse fly</name>
    <dbReference type="NCBI Taxonomy" id="7395"/>
    <lineage>
        <taxon>Eukaryota</taxon>
        <taxon>Metazoa</taxon>
        <taxon>Ecdysozoa</taxon>
        <taxon>Arthropoda</taxon>
        <taxon>Hexapoda</taxon>
        <taxon>Insecta</taxon>
        <taxon>Pterygota</taxon>
        <taxon>Neoptera</taxon>
        <taxon>Endopterygota</taxon>
        <taxon>Diptera</taxon>
        <taxon>Brachycera</taxon>
        <taxon>Muscomorpha</taxon>
        <taxon>Hippoboscoidea</taxon>
        <taxon>Glossinidae</taxon>
        <taxon>Glossina</taxon>
    </lineage>
</organism>
<dbReference type="Proteomes" id="UP000078200">
    <property type="component" value="Unassembled WGS sequence"/>
</dbReference>
<evidence type="ECO:0000313" key="1">
    <source>
        <dbReference type="EnsemblMetazoa" id="GAUT009447-PA"/>
    </source>
</evidence>
<dbReference type="VEuPathDB" id="VectorBase:GAUT009447"/>
<dbReference type="AlphaFoldDB" id="A0A1A9UMK8"/>
<sequence length="90" mass="9550">MIRKSSHATDKARWLGVCPSYLEAAAAVNNVANTAASCAATAATQMCLATELCARLEQLSTSSSSASTHMPSSYLCLNARKFIFALRTYA</sequence>
<keyword evidence="2" id="KW-1185">Reference proteome</keyword>
<name>A0A1A9UMK8_GLOAU</name>
<evidence type="ECO:0000313" key="2">
    <source>
        <dbReference type="Proteomes" id="UP000078200"/>
    </source>
</evidence>
<reference evidence="1" key="1">
    <citation type="submission" date="2020-05" db="UniProtKB">
        <authorList>
            <consortium name="EnsemblMetazoa"/>
        </authorList>
    </citation>
    <scope>IDENTIFICATION</scope>
    <source>
        <strain evidence="1">TTRI</strain>
    </source>
</reference>
<proteinExistence type="predicted"/>
<dbReference type="EnsemblMetazoa" id="GAUT009447-RA">
    <property type="protein sequence ID" value="GAUT009447-PA"/>
    <property type="gene ID" value="GAUT009447"/>
</dbReference>
<accession>A0A1A9UMK8</accession>